<reference evidence="2 3" key="1">
    <citation type="submission" date="2017-10" db="EMBL/GenBank/DDBJ databases">
        <title>Comparative genomics in systemic dimorphic fungi from Ajellomycetaceae.</title>
        <authorList>
            <person name="Munoz J.F."/>
            <person name="Mcewen J.G."/>
            <person name="Clay O.K."/>
            <person name="Cuomo C.A."/>
        </authorList>
    </citation>
    <scope>NUCLEOTIDE SEQUENCE [LARGE SCALE GENOMIC DNA]</scope>
    <source>
        <strain evidence="2 3">UAMH5409</strain>
    </source>
</reference>
<sequence length="256" mass="29872">MPRSNKLLTGVRSKFLLVWIFDADLSYTAKVLDEVEIPMYTARMNGTLFTPPNPSFARQEPSFENDMEWEPFENIRTHVVTREEIIKLGKNPDTVGYFDDEYWGFGPNAYMAQLDIFHQIHCLNKLRKAAFATYPGYSPIGMENPPYTKMWWVHLSHCADMLLQNVKCYGNTDMITVNWVGNEGQIWPDFSIDHKCRDFDTILKWNLENAVDGQKFARMPIPKGAYIWPKPWKNDEDSEIGYPLGKNFWKQGHECK</sequence>
<dbReference type="AlphaFoldDB" id="A0A2B7XBN8"/>
<evidence type="ECO:0000313" key="3">
    <source>
        <dbReference type="Proteomes" id="UP000223968"/>
    </source>
</evidence>
<dbReference type="PANTHER" id="PTHR33365:SF14">
    <property type="entry name" value="TAT PATHWAY SIGNAL SEQUENCE"/>
    <property type="match status" value="1"/>
</dbReference>
<keyword evidence="3" id="KW-1185">Reference proteome</keyword>
<dbReference type="GO" id="GO:0043386">
    <property type="term" value="P:mycotoxin biosynthetic process"/>
    <property type="evidence" value="ECO:0007669"/>
    <property type="project" value="InterPro"/>
</dbReference>
<dbReference type="Pfam" id="PF11807">
    <property type="entry name" value="UstYa"/>
    <property type="match status" value="1"/>
</dbReference>
<dbReference type="OrthoDB" id="3687641at2759"/>
<dbReference type="STRING" id="1447875.A0A2B7XBN8"/>
<evidence type="ECO:0000256" key="1">
    <source>
        <dbReference type="ARBA" id="ARBA00035112"/>
    </source>
</evidence>
<dbReference type="Proteomes" id="UP000223968">
    <property type="component" value="Unassembled WGS sequence"/>
</dbReference>
<protein>
    <submittedName>
        <fullName evidence="2">Uncharacterized protein</fullName>
    </submittedName>
</protein>
<organism evidence="2 3">
    <name type="scientific">Helicocarpus griseus UAMH5409</name>
    <dbReference type="NCBI Taxonomy" id="1447875"/>
    <lineage>
        <taxon>Eukaryota</taxon>
        <taxon>Fungi</taxon>
        <taxon>Dikarya</taxon>
        <taxon>Ascomycota</taxon>
        <taxon>Pezizomycotina</taxon>
        <taxon>Eurotiomycetes</taxon>
        <taxon>Eurotiomycetidae</taxon>
        <taxon>Onygenales</taxon>
        <taxon>Ajellomycetaceae</taxon>
        <taxon>Helicocarpus</taxon>
    </lineage>
</organism>
<name>A0A2B7XBN8_9EURO</name>
<proteinExistence type="inferred from homology"/>
<comment type="caution">
    <text evidence="2">The sequence shown here is derived from an EMBL/GenBank/DDBJ whole genome shotgun (WGS) entry which is preliminary data.</text>
</comment>
<dbReference type="PANTHER" id="PTHR33365">
    <property type="entry name" value="YALI0B05434P"/>
    <property type="match status" value="1"/>
</dbReference>
<dbReference type="InterPro" id="IPR021765">
    <property type="entry name" value="UstYa-like"/>
</dbReference>
<gene>
    <name evidence="2" type="ORF">AJ79_06581</name>
</gene>
<accession>A0A2B7XBN8</accession>
<dbReference type="EMBL" id="PDNB01000119">
    <property type="protein sequence ID" value="PGH06193.1"/>
    <property type="molecule type" value="Genomic_DNA"/>
</dbReference>
<comment type="similarity">
    <text evidence="1">Belongs to the ustYa family.</text>
</comment>
<evidence type="ECO:0000313" key="2">
    <source>
        <dbReference type="EMBL" id="PGH06193.1"/>
    </source>
</evidence>